<dbReference type="InterPro" id="IPR052987">
    <property type="entry name" value="Chloroplast_AMP-bd_Enzymes"/>
</dbReference>
<dbReference type="InterPro" id="IPR020845">
    <property type="entry name" value="AMP-binding_CS"/>
</dbReference>
<dbReference type="OrthoDB" id="311554at2"/>
<reference evidence="3" key="1">
    <citation type="submission" date="2015-04" db="EMBL/GenBank/DDBJ databases">
        <authorList>
            <person name="Mushtaq Mamoona"/>
        </authorList>
    </citation>
    <scope>NUCLEOTIDE SEQUENCE [LARGE SCALE GENOMIC DNA]</scope>
    <source>
        <strain evidence="3">AN4859/03</strain>
    </source>
</reference>
<dbReference type="SUPFAM" id="SSF56801">
    <property type="entry name" value="Acetyl-CoA synthetase-like"/>
    <property type="match status" value="1"/>
</dbReference>
<evidence type="ECO:0000313" key="3">
    <source>
        <dbReference type="Proteomes" id="UP000043763"/>
    </source>
</evidence>
<dbReference type="PANTHER" id="PTHR43813">
    <property type="entry name" value="ACYL-ACTIVATING ENZYME 16, CHLOROPLASTIC-RELATED"/>
    <property type="match status" value="1"/>
</dbReference>
<keyword evidence="3" id="KW-1185">Reference proteome</keyword>
<evidence type="ECO:0000259" key="1">
    <source>
        <dbReference type="Pfam" id="PF00501"/>
    </source>
</evidence>
<dbReference type="InterPro" id="IPR000873">
    <property type="entry name" value="AMP-dep_synth/lig_dom"/>
</dbReference>
<dbReference type="Proteomes" id="UP000043763">
    <property type="component" value="Unassembled WGS sequence"/>
</dbReference>
<feature type="domain" description="AMP-dependent synthetase/ligase" evidence="1">
    <location>
        <begin position="11"/>
        <end position="449"/>
    </location>
</feature>
<dbReference type="Pfam" id="PF00501">
    <property type="entry name" value="AMP-binding"/>
    <property type="match status" value="1"/>
</dbReference>
<dbReference type="AlphaFoldDB" id="A0A0G4K6B5"/>
<dbReference type="EMBL" id="CVLB01000001">
    <property type="protein sequence ID" value="CRF32909.1"/>
    <property type="molecule type" value="Genomic_DNA"/>
</dbReference>
<dbReference type="RefSeq" id="WP_048594269.1">
    <property type="nucleotide sequence ID" value="NZ_CVLB01000001.1"/>
</dbReference>
<accession>A0A0G4K6B5</accession>
<dbReference type="Pfam" id="PF23562">
    <property type="entry name" value="AMP-binding_C_3"/>
    <property type="match status" value="1"/>
</dbReference>
<proteinExistence type="predicted"/>
<organism evidence="2 3">
    <name type="scientific">Brachyspira suanatina</name>
    <dbReference type="NCBI Taxonomy" id="381802"/>
    <lineage>
        <taxon>Bacteria</taxon>
        <taxon>Pseudomonadati</taxon>
        <taxon>Spirochaetota</taxon>
        <taxon>Spirochaetia</taxon>
        <taxon>Brachyspirales</taxon>
        <taxon>Brachyspiraceae</taxon>
        <taxon>Brachyspira</taxon>
    </lineage>
</organism>
<dbReference type="PANTHER" id="PTHR43813:SF1">
    <property type="entry name" value="ACYL-ACTIVATING ENZYME 16, CHLOROPLASTIC-RELATED"/>
    <property type="match status" value="1"/>
</dbReference>
<name>A0A0G4K6B5_9SPIR</name>
<dbReference type="InterPro" id="IPR042099">
    <property type="entry name" value="ANL_N_sf"/>
</dbReference>
<sequence>MKNYTSIPSAFFETVQKMPQSPAYRYRNNKEEKVTITYKKLYDKVNAIAKAFDVKGLSKKHVAIFSENRIEWFISDMALLALGSADVPRGIDSTSDELNYIIEHSEAQAVLVENEYVFKKIEKHHKDLSLIVFLDSSKHDPDNNIYSFEKFLELGEESLNGDEEFTIKKASKLTNESTATIIYTSGTTGKPKGVILTHGNILHNVRVLPDIIKLQPGEKLLTILPIWHIYERTISYVTAITGCFTAITNKRYLKNDFTEERPDIFISVPAIWVNIYNTVMKNIDRKSTFARNLAKFLIKRSIKYIRSVRFQNDLVYLLGDEHKNDKKSEYSIGMFDPIYHKMATKMVYSKIKELTGGKMRLTISGGGALPMYIEDFIEAVGINLVVGWGITETSPVVTLRSPFKNYRGTCGAPIPEVKIEVRDKDGNICEDGVMGVCYIKGPNIFKEYYKDPELTKQAKVDGFFNSGDLGTYTQQGEIVLTGRAKETIVLLTGENVEPQPIENKALESPYISQIMLVGQDKASTGAIIVINKENIKEHFDKHKISYDEKTLASSKDVYKLIREELDNLINYRNGFRPYEAIAKMIITDEEFTIENGLLTQSLKIKRANVMEAYKDKIDALYDKVK</sequence>
<dbReference type="PROSITE" id="PS00455">
    <property type="entry name" value="AMP_BINDING"/>
    <property type="match status" value="1"/>
</dbReference>
<gene>
    <name evidence="2" type="ORF">BRSU_1104</name>
</gene>
<protein>
    <submittedName>
        <fullName evidence="2">Long-chain acyl-CoA synthetase</fullName>
    </submittedName>
</protein>
<evidence type="ECO:0000313" key="2">
    <source>
        <dbReference type="EMBL" id="CRF32909.1"/>
    </source>
</evidence>
<dbReference type="Gene3D" id="3.40.50.12780">
    <property type="entry name" value="N-terminal domain of ligase-like"/>
    <property type="match status" value="1"/>
</dbReference>